<proteinExistence type="predicted"/>
<name>A0A4U0EL55_9FLAO</name>
<dbReference type="Proteomes" id="UP000307657">
    <property type="component" value="Unassembled WGS sequence"/>
</dbReference>
<dbReference type="CDD" id="cd07812">
    <property type="entry name" value="SRPBCC"/>
    <property type="match status" value="1"/>
</dbReference>
<comment type="caution">
    <text evidence="1">The sequence shown here is derived from an EMBL/GenBank/DDBJ whole genome shotgun (WGS) entry which is preliminary data.</text>
</comment>
<organism evidence="1 2">
    <name type="scientific">Pontimicrobium aquaticum</name>
    <dbReference type="NCBI Taxonomy" id="2565367"/>
    <lineage>
        <taxon>Bacteria</taxon>
        <taxon>Pseudomonadati</taxon>
        <taxon>Bacteroidota</taxon>
        <taxon>Flavobacteriia</taxon>
        <taxon>Flavobacteriales</taxon>
        <taxon>Flavobacteriaceae</taxon>
        <taxon>Pontimicrobium</taxon>
    </lineage>
</organism>
<protein>
    <submittedName>
        <fullName evidence="1">SRPBCC family protein</fullName>
    </submittedName>
</protein>
<accession>A0A4U0EL55</accession>
<dbReference type="OrthoDB" id="411301at2"/>
<dbReference type="InterPro" id="IPR023393">
    <property type="entry name" value="START-like_dom_sf"/>
</dbReference>
<dbReference type="Gene3D" id="3.30.530.20">
    <property type="match status" value="1"/>
</dbReference>
<dbReference type="EMBL" id="SUPL01000010">
    <property type="protein sequence ID" value="TJY32191.1"/>
    <property type="molecule type" value="Genomic_DNA"/>
</dbReference>
<evidence type="ECO:0000313" key="1">
    <source>
        <dbReference type="EMBL" id="TJY32191.1"/>
    </source>
</evidence>
<reference evidence="1 2" key="1">
    <citation type="submission" date="2019-04" db="EMBL/GenBank/DDBJ databases">
        <title>Lacinutrix sp. nov., isolated from marine water.</title>
        <authorList>
            <person name="Kim W."/>
        </authorList>
    </citation>
    <scope>NUCLEOTIDE SEQUENCE [LARGE SCALE GENOMIC DNA]</scope>
    <source>
        <strain evidence="1 2">CAU 1491</strain>
    </source>
</reference>
<dbReference type="AlphaFoldDB" id="A0A4U0EL55"/>
<keyword evidence="2" id="KW-1185">Reference proteome</keyword>
<sequence>MKYSVEVTIEKPRNEVIKKLDNVDNMKHWQKGLASSEHISGTPGEVGAKMRLNYKMGKRNLTLIETITKRNLPNEFNGTYTAKGMHNIQENYFEETSEGNTKWISNCEFQPSSFMMKVMVFLMPGAFKKQSKQYMIDFKNFVEKGVSVAEEK</sequence>
<evidence type="ECO:0000313" key="2">
    <source>
        <dbReference type="Proteomes" id="UP000307657"/>
    </source>
</evidence>
<dbReference type="SUPFAM" id="SSF55961">
    <property type="entry name" value="Bet v1-like"/>
    <property type="match status" value="1"/>
</dbReference>
<gene>
    <name evidence="1" type="ORF">E5167_14620</name>
</gene>
<dbReference type="RefSeq" id="WP_136844909.1">
    <property type="nucleotide sequence ID" value="NZ_SUPL01000010.1"/>
</dbReference>